<dbReference type="Gene3D" id="2.30.140.10">
    <property type="entry name" value="Spermidine synthase, tetramerisation domain"/>
    <property type="match status" value="1"/>
</dbReference>
<evidence type="ECO:0000256" key="3">
    <source>
        <dbReference type="PROSITE-ProRule" id="PRU00354"/>
    </source>
</evidence>
<organism evidence="5 6">
    <name type="scientific">Laodelphax striatellus</name>
    <name type="common">Small brown planthopper</name>
    <name type="synonym">Delphax striatella</name>
    <dbReference type="NCBI Taxonomy" id="195883"/>
    <lineage>
        <taxon>Eukaryota</taxon>
        <taxon>Metazoa</taxon>
        <taxon>Ecdysozoa</taxon>
        <taxon>Arthropoda</taxon>
        <taxon>Hexapoda</taxon>
        <taxon>Insecta</taxon>
        <taxon>Pterygota</taxon>
        <taxon>Neoptera</taxon>
        <taxon>Paraneoptera</taxon>
        <taxon>Hemiptera</taxon>
        <taxon>Auchenorrhyncha</taxon>
        <taxon>Fulgoroidea</taxon>
        <taxon>Delphacidae</taxon>
        <taxon>Criomorphinae</taxon>
        <taxon>Laodelphax</taxon>
    </lineage>
</organism>
<keyword evidence="3" id="KW-0620">Polyamine biosynthesis</keyword>
<dbReference type="PANTHER" id="PTHR46315:SF1">
    <property type="entry name" value="SPERMINE SYNTHASE"/>
    <property type="match status" value="1"/>
</dbReference>
<name>A0A482XB24_LAOST</name>
<gene>
    <name evidence="5" type="ORF">LSTR_LSTR013271</name>
</gene>
<dbReference type="CDD" id="cd02440">
    <property type="entry name" value="AdoMet_MTases"/>
    <property type="match status" value="1"/>
</dbReference>
<dbReference type="Pfam" id="PF17284">
    <property type="entry name" value="Spermine_synt_N"/>
    <property type="match status" value="1"/>
</dbReference>
<proteinExistence type="inferred from homology"/>
<dbReference type="OrthoDB" id="5953636at2759"/>
<evidence type="ECO:0000313" key="6">
    <source>
        <dbReference type="Proteomes" id="UP000291343"/>
    </source>
</evidence>
<feature type="active site" description="Proton acceptor" evidence="3">
    <location>
        <position position="195"/>
    </location>
</feature>
<dbReference type="SUPFAM" id="SSF53335">
    <property type="entry name" value="S-adenosyl-L-methionine-dependent methyltransferases"/>
    <property type="match status" value="1"/>
</dbReference>
<evidence type="ECO:0000313" key="5">
    <source>
        <dbReference type="EMBL" id="RZF42893.1"/>
    </source>
</evidence>
<protein>
    <recommendedName>
        <fullName evidence="4">PABS domain-containing protein</fullName>
    </recommendedName>
</protein>
<dbReference type="InterPro" id="IPR029063">
    <property type="entry name" value="SAM-dependent_MTases_sf"/>
</dbReference>
<dbReference type="PROSITE" id="PS01330">
    <property type="entry name" value="PABS_1"/>
    <property type="match status" value="1"/>
</dbReference>
<dbReference type="InterPro" id="IPR035246">
    <property type="entry name" value="Spermidine_synt_N"/>
</dbReference>
<evidence type="ECO:0000259" key="4">
    <source>
        <dbReference type="PROSITE" id="PS51006"/>
    </source>
</evidence>
<dbReference type="InParanoid" id="A0A482XB24"/>
<dbReference type="Proteomes" id="UP000291343">
    <property type="component" value="Unassembled WGS sequence"/>
</dbReference>
<feature type="domain" description="PABS" evidence="4">
    <location>
        <begin position="40"/>
        <end position="280"/>
    </location>
</feature>
<dbReference type="AlphaFoldDB" id="A0A482XB24"/>
<evidence type="ECO:0000256" key="1">
    <source>
        <dbReference type="ARBA" id="ARBA00007867"/>
    </source>
</evidence>
<dbReference type="Pfam" id="PF01564">
    <property type="entry name" value="Spermine_synth"/>
    <property type="match status" value="1"/>
</dbReference>
<dbReference type="FunFam" id="3.40.50.150:FF:000197">
    <property type="entry name" value="spermine synthase isoform X2"/>
    <property type="match status" value="1"/>
</dbReference>
<sequence>MKLYWGKLLLTKNLSEELKVVTDATKSHKYPAFKRGPHDDRYFLTSDERILEYDIDSVVFEENSPYQKVQIVHSKSLGNLLILDELQNLSERDLIYTETLMQRGKVDYKGKEVVILGGGDGALLYELLKEEPAFVTMMELDEVVLRACREHLRGCCGNCLDQLKGDKYEIIVDDCVKSLDKMIKDGKKVDFVFGDLTDIPVSTSPQGEAWDFIRLILNKAMQVLKPKGMYMTHGNGASSPQSLKMFEEQLNNLKVPVEFTTDRAFVPSFLEDWVFYQVWQKPLPN</sequence>
<dbReference type="FunCoup" id="A0A482XB24">
    <property type="interactions" value="187"/>
</dbReference>
<dbReference type="SMR" id="A0A482XB24"/>
<comment type="similarity">
    <text evidence="1">Belongs to the spermidine/spermine synthase family.</text>
</comment>
<dbReference type="Gene3D" id="3.40.50.150">
    <property type="entry name" value="Vaccinia Virus protein VP39"/>
    <property type="match status" value="1"/>
</dbReference>
<dbReference type="EMBL" id="QKKF02013789">
    <property type="protein sequence ID" value="RZF42893.1"/>
    <property type="molecule type" value="Genomic_DNA"/>
</dbReference>
<dbReference type="InterPro" id="IPR037163">
    <property type="entry name" value="Spermidine_synt_N_sf"/>
</dbReference>
<comment type="caution">
    <text evidence="5">The sequence shown here is derived from an EMBL/GenBank/DDBJ whole genome shotgun (WGS) entry which is preliminary data.</text>
</comment>
<accession>A0A482XB24</accession>
<dbReference type="GO" id="GO:0016768">
    <property type="term" value="F:spermine synthase activity"/>
    <property type="evidence" value="ECO:0007669"/>
    <property type="project" value="InterPro"/>
</dbReference>
<keyword evidence="6" id="KW-1185">Reference proteome</keyword>
<dbReference type="InterPro" id="IPR030374">
    <property type="entry name" value="PABS"/>
</dbReference>
<dbReference type="STRING" id="195883.A0A482XB24"/>
<dbReference type="InterPro" id="IPR030373">
    <property type="entry name" value="PABS_CS"/>
</dbReference>
<dbReference type="GO" id="GO:0006597">
    <property type="term" value="P:spermine biosynthetic process"/>
    <property type="evidence" value="ECO:0007669"/>
    <property type="project" value="InterPro"/>
</dbReference>
<dbReference type="PROSITE" id="PS51006">
    <property type="entry name" value="PABS_2"/>
    <property type="match status" value="1"/>
</dbReference>
<evidence type="ECO:0000256" key="2">
    <source>
        <dbReference type="ARBA" id="ARBA00022679"/>
    </source>
</evidence>
<dbReference type="PANTHER" id="PTHR46315">
    <property type="entry name" value="SPERMINE SYNTHASE"/>
    <property type="match status" value="1"/>
</dbReference>
<reference evidence="5 6" key="1">
    <citation type="journal article" date="2017" name="Gigascience">
        <title>Genome sequence of the small brown planthopper, Laodelphax striatellus.</title>
        <authorList>
            <person name="Zhu J."/>
            <person name="Jiang F."/>
            <person name="Wang X."/>
            <person name="Yang P."/>
            <person name="Bao Y."/>
            <person name="Zhao W."/>
            <person name="Wang W."/>
            <person name="Lu H."/>
            <person name="Wang Q."/>
            <person name="Cui N."/>
            <person name="Li J."/>
            <person name="Chen X."/>
            <person name="Luo L."/>
            <person name="Yu J."/>
            <person name="Kang L."/>
            <person name="Cui F."/>
        </authorList>
    </citation>
    <scope>NUCLEOTIDE SEQUENCE [LARGE SCALE GENOMIC DNA]</scope>
    <source>
        <strain evidence="5">Lst14</strain>
    </source>
</reference>
<dbReference type="InterPro" id="IPR015576">
    <property type="entry name" value="Spermine_synthase_animal"/>
</dbReference>
<keyword evidence="2 3" id="KW-0808">Transferase</keyword>